<dbReference type="OrthoDB" id="3801538at2759"/>
<organism evidence="3 4">
    <name type="scientific">Pleomassaria siparia CBS 279.74</name>
    <dbReference type="NCBI Taxonomy" id="1314801"/>
    <lineage>
        <taxon>Eukaryota</taxon>
        <taxon>Fungi</taxon>
        <taxon>Dikarya</taxon>
        <taxon>Ascomycota</taxon>
        <taxon>Pezizomycotina</taxon>
        <taxon>Dothideomycetes</taxon>
        <taxon>Pleosporomycetidae</taxon>
        <taxon>Pleosporales</taxon>
        <taxon>Pleomassariaceae</taxon>
        <taxon>Pleomassaria</taxon>
    </lineage>
</organism>
<feature type="compositionally biased region" description="Polar residues" evidence="1">
    <location>
        <begin position="36"/>
        <end position="50"/>
    </location>
</feature>
<keyword evidence="4" id="KW-1185">Reference proteome</keyword>
<evidence type="ECO:0000256" key="2">
    <source>
        <dbReference type="SAM" id="Phobius"/>
    </source>
</evidence>
<feature type="compositionally biased region" description="Basic and acidic residues" evidence="1">
    <location>
        <begin position="52"/>
        <end position="63"/>
    </location>
</feature>
<dbReference type="AlphaFoldDB" id="A0A6G1KIC5"/>
<keyword evidence="2" id="KW-0812">Transmembrane</keyword>
<feature type="region of interest" description="Disordered" evidence="1">
    <location>
        <begin position="1"/>
        <end position="68"/>
    </location>
</feature>
<gene>
    <name evidence="3" type="ORF">K504DRAFT_499261</name>
</gene>
<accession>A0A6G1KIC5</accession>
<reference evidence="3" key="1">
    <citation type="journal article" date="2020" name="Stud. Mycol.">
        <title>101 Dothideomycetes genomes: a test case for predicting lifestyles and emergence of pathogens.</title>
        <authorList>
            <person name="Haridas S."/>
            <person name="Albert R."/>
            <person name="Binder M."/>
            <person name="Bloem J."/>
            <person name="Labutti K."/>
            <person name="Salamov A."/>
            <person name="Andreopoulos B."/>
            <person name="Baker S."/>
            <person name="Barry K."/>
            <person name="Bills G."/>
            <person name="Bluhm B."/>
            <person name="Cannon C."/>
            <person name="Castanera R."/>
            <person name="Culley D."/>
            <person name="Daum C."/>
            <person name="Ezra D."/>
            <person name="Gonzalez J."/>
            <person name="Henrissat B."/>
            <person name="Kuo A."/>
            <person name="Liang C."/>
            <person name="Lipzen A."/>
            <person name="Lutzoni F."/>
            <person name="Magnuson J."/>
            <person name="Mondo S."/>
            <person name="Nolan M."/>
            <person name="Ohm R."/>
            <person name="Pangilinan J."/>
            <person name="Park H.-J."/>
            <person name="Ramirez L."/>
            <person name="Alfaro M."/>
            <person name="Sun H."/>
            <person name="Tritt A."/>
            <person name="Yoshinaga Y."/>
            <person name="Zwiers L.-H."/>
            <person name="Turgeon B."/>
            <person name="Goodwin S."/>
            <person name="Spatafora J."/>
            <person name="Crous P."/>
            <person name="Grigoriev I."/>
        </authorList>
    </citation>
    <scope>NUCLEOTIDE SEQUENCE</scope>
    <source>
        <strain evidence="3">CBS 279.74</strain>
    </source>
</reference>
<protein>
    <submittedName>
        <fullName evidence="3">Uncharacterized protein</fullName>
    </submittedName>
</protein>
<name>A0A6G1KIC5_9PLEO</name>
<evidence type="ECO:0000313" key="4">
    <source>
        <dbReference type="Proteomes" id="UP000799428"/>
    </source>
</evidence>
<dbReference type="Proteomes" id="UP000799428">
    <property type="component" value="Unassembled WGS sequence"/>
</dbReference>
<keyword evidence="2" id="KW-0472">Membrane</keyword>
<keyword evidence="2" id="KW-1133">Transmembrane helix</keyword>
<sequence>MTEEAHVAYHSATRPPSPASPAPTYHSIMHYDKNQALESATKNNKISQDIKQALEERESEKHTPFSAPLAEPFDTTYPHYAPPSQAPLQDQYITTTTTAAPPPPPPPPRRSTYRLPKIGPLIPWILFAIFFLTTLWYTSIALGIRLFAILHPSMTTTTTTPLAAAAAAPAINIYFNGQDKIEETWTVTVTSPTSTAGGGAPGNGLDTDFGTNRGTKVTPRYAMKTVFVTTSKKTSS</sequence>
<evidence type="ECO:0000313" key="3">
    <source>
        <dbReference type="EMBL" id="KAF2712151.1"/>
    </source>
</evidence>
<evidence type="ECO:0000256" key="1">
    <source>
        <dbReference type="SAM" id="MobiDB-lite"/>
    </source>
</evidence>
<feature type="transmembrane region" description="Helical" evidence="2">
    <location>
        <begin position="121"/>
        <end position="144"/>
    </location>
</feature>
<proteinExistence type="predicted"/>
<dbReference type="EMBL" id="MU005766">
    <property type="protein sequence ID" value="KAF2712151.1"/>
    <property type="molecule type" value="Genomic_DNA"/>
</dbReference>